<dbReference type="PANTHER" id="PTHR46268">
    <property type="entry name" value="STRESS RESPONSE PROTEIN NHAX"/>
    <property type="match status" value="1"/>
</dbReference>
<dbReference type="Pfam" id="PF00582">
    <property type="entry name" value="Usp"/>
    <property type="match status" value="1"/>
</dbReference>
<comment type="caution">
    <text evidence="3">The sequence shown here is derived from an EMBL/GenBank/DDBJ whole genome shotgun (WGS) entry which is preliminary data.</text>
</comment>
<sequence length="141" mass="14945">MRNILVPVDGSDSSVRAVKAAIQAMKELGDTKLHIITVHPPIVSGNVKRFFSAEAINDYYQDEGRNALLPAKTVLDEAGISYEDSVQVGPVAPTIAKYAKDHGCDLIIMGTRGLGSVTGMVLGSIATKVLSLVDIPVTLVK</sequence>
<dbReference type="InterPro" id="IPR014729">
    <property type="entry name" value="Rossmann-like_a/b/a_fold"/>
</dbReference>
<dbReference type="SUPFAM" id="SSF52402">
    <property type="entry name" value="Adenine nucleotide alpha hydrolases-like"/>
    <property type="match status" value="1"/>
</dbReference>
<dbReference type="AlphaFoldDB" id="A0A853G9C4"/>
<evidence type="ECO:0000313" key="4">
    <source>
        <dbReference type="Proteomes" id="UP000559809"/>
    </source>
</evidence>
<proteinExistence type="inferred from homology"/>
<reference evidence="3 4" key="1">
    <citation type="submission" date="2020-07" db="EMBL/GenBank/DDBJ databases">
        <title>Taxonomic revisions and descriptions of new bacterial species based on genomic comparisons in the high-G+C-content subgroup of the family Alcaligenaceae.</title>
        <authorList>
            <person name="Szabo A."/>
            <person name="Felfoldi T."/>
        </authorList>
    </citation>
    <scope>NUCLEOTIDE SEQUENCE [LARGE SCALE GENOMIC DNA]</scope>
    <source>
        <strain evidence="3 4">LMG 24012</strain>
    </source>
</reference>
<name>A0A853G9C4_9BURK</name>
<comment type="similarity">
    <text evidence="1">Belongs to the universal stress protein A family.</text>
</comment>
<evidence type="ECO:0000259" key="2">
    <source>
        <dbReference type="Pfam" id="PF00582"/>
    </source>
</evidence>
<keyword evidence="4" id="KW-1185">Reference proteome</keyword>
<dbReference type="InterPro" id="IPR006016">
    <property type="entry name" value="UspA"/>
</dbReference>
<organism evidence="3 4">
    <name type="scientific">Parapusillimonas granuli</name>
    <dbReference type="NCBI Taxonomy" id="380911"/>
    <lineage>
        <taxon>Bacteria</taxon>
        <taxon>Pseudomonadati</taxon>
        <taxon>Pseudomonadota</taxon>
        <taxon>Betaproteobacteria</taxon>
        <taxon>Burkholderiales</taxon>
        <taxon>Alcaligenaceae</taxon>
        <taxon>Parapusillimonas</taxon>
    </lineage>
</organism>
<evidence type="ECO:0000313" key="3">
    <source>
        <dbReference type="EMBL" id="NYT51316.1"/>
    </source>
</evidence>
<dbReference type="RefSeq" id="WP_180157997.1">
    <property type="nucleotide sequence ID" value="NZ_JACCEM010000011.1"/>
</dbReference>
<dbReference type="Gene3D" id="3.40.50.620">
    <property type="entry name" value="HUPs"/>
    <property type="match status" value="1"/>
</dbReference>
<dbReference type="EMBL" id="JACCEM010000011">
    <property type="protein sequence ID" value="NYT51316.1"/>
    <property type="molecule type" value="Genomic_DNA"/>
</dbReference>
<dbReference type="PRINTS" id="PR01438">
    <property type="entry name" value="UNVRSLSTRESS"/>
</dbReference>
<protein>
    <submittedName>
        <fullName evidence="3">Universal stress protein</fullName>
    </submittedName>
</protein>
<dbReference type="InterPro" id="IPR006015">
    <property type="entry name" value="Universal_stress_UspA"/>
</dbReference>
<gene>
    <name evidence="3" type="ORF">H0A72_18555</name>
</gene>
<accession>A0A853G9C4</accession>
<dbReference type="CDD" id="cd00293">
    <property type="entry name" value="USP-like"/>
    <property type="match status" value="1"/>
</dbReference>
<feature type="domain" description="UspA" evidence="2">
    <location>
        <begin position="1"/>
        <end position="141"/>
    </location>
</feature>
<evidence type="ECO:0000256" key="1">
    <source>
        <dbReference type="ARBA" id="ARBA00008791"/>
    </source>
</evidence>
<dbReference type="Proteomes" id="UP000559809">
    <property type="component" value="Unassembled WGS sequence"/>
</dbReference>
<dbReference type="PANTHER" id="PTHR46268:SF6">
    <property type="entry name" value="UNIVERSAL STRESS PROTEIN UP12"/>
    <property type="match status" value="1"/>
</dbReference>